<dbReference type="EMBL" id="BSTK01000018">
    <property type="protein sequence ID" value="GLY90865.1"/>
    <property type="molecule type" value="Genomic_DNA"/>
</dbReference>
<comment type="caution">
    <text evidence="2">The sequence shown here is derived from an EMBL/GenBank/DDBJ whole genome shotgun (WGS) entry which is preliminary data.</text>
</comment>
<evidence type="ECO:0000313" key="3">
    <source>
        <dbReference type="Proteomes" id="UP001165074"/>
    </source>
</evidence>
<organism evidence="2 3">
    <name type="scientific">Actinoallomurus iriomotensis</name>
    <dbReference type="NCBI Taxonomy" id="478107"/>
    <lineage>
        <taxon>Bacteria</taxon>
        <taxon>Bacillati</taxon>
        <taxon>Actinomycetota</taxon>
        <taxon>Actinomycetes</taxon>
        <taxon>Streptosporangiales</taxon>
        <taxon>Thermomonosporaceae</taxon>
        <taxon>Actinoallomurus</taxon>
    </lineage>
</organism>
<reference evidence="1" key="1">
    <citation type="submission" date="2023-03" db="EMBL/GenBank/DDBJ databases">
        <title>Actinoallomurus iriomotensis NBRC 103681.</title>
        <authorList>
            <person name="Ichikawa N."/>
            <person name="Sato H."/>
            <person name="Tonouchi N."/>
        </authorList>
    </citation>
    <scope>NUCLEOTIDE SEQUENCE</scope>
    <source>
        <strain evidence="1">NBRC 103681</strain>
    </source>
</reference>
<sequence>MTEDDLDDMEFDTLRTGDHAAAAKRFVELAETVSGGVSRASLLLRAGEQWQHAGDHGKAAENYRDALADGGDTYGDPRIYLAGALFELGELDEARGLIAQVRADSPQDPEVHRAVAELLYEQGELAAAHDWATEGADLARAGDQESLEGLLRIRYRCRLDLRRPEDRYDALLDELLKKTDDAPGRQFR</sequence>
<dbReference type="EMBL" id="BSTJ01000009">
    <property type="protein sequence ID" value="GLY78591.1"/>
    <property type="molecule type" value="Genomic_DNA"/>
</dbReference>
<dbReference type="RefSeq" id="WP_285582086.1">
    <property type="nucleotide sequence ID" value="NZ_BSTJ01000009.1"/>
</dbReference>
<gene>
    <name evidence="1" type="ORF">Airi01_068580</name>
    <name evidence="2" type="ORF">Airi02_087940</name>
</gene>
<name>A0A9W6SDW0_9ACTN</name>
<dbReference type="Proteomes" id="UP001165074">
    <property type="component" value="Unassembled WGS sequence"/>
</dbReference>
<protein>
    <recommendedName>
        <fullName evidence="4">Tetratricopeptide repeat protein</fullName>
    </recommendedName>
</protein>
<dbReference type="InterPro" id="IPR011990">
    <property type="entry name" value="TPR-like_helical_dom_sf"/>
</dbReference>
<evidence type="ECO:0008006" key="4">
    <source>
        <dbReference type="Google" id="ProtNLM"/>
    </source>
</evidence>
<reference evidence="2" key="2">
    <citation type="submission" date="2023-03" db="EMBL/GenBank/DDBJ databases">
        <title>Actinoallomurus iriomotensis NBRC 103684.</title>
        <authorList>
            <person name="Ichikawa N."/>
            <person name="Sato H."/>
            <person name="Tonouchi N."/>
        </authorList>
    </citation>
    <scope>NUCLEOTIDE SEQUENCE</scope>
    <source>
        <strain evidence="2">NBRC 103684</strain>
    </source>
</reference>
<accession>A0A9W6SDW0</accession>
<evidence type="ECO:0000313" key="1">
    <source>
        <dbReference type="EMBL" id="GLY78591.1"/>
    </source>
</evidence>
<dbReference type="Pfam" id="PF14559">
    <property type="entry name" value="TPR_19"/>
    <property type="match status" value="1"/>
</dbReference>
<dbReference type="AlphaFoldDB" id="A0A9W6SDW0"/>
<dbReference type="Proteomes" id="UP001165135">
    <property type="component" value="Unassembled WGS sequence"/>
</dbReference>
<keyword evidence="3" id="KW-1185">Reference proteome</keyword>
<dbReference type="SUPFAM" id="SSF48452">
    <property type="entry name" value="TPR-like"/>
    <property type="match status" value="1"/>
</dbReference>
<proteinExistence type="predicted"/>
<evidence type="ECO:0000313" key="2">
    <source>
        <dbReference type="EMBL" id="GLY90865.1"/>
    </source>
</evidence>
<dbReference type="Gene3D" id="1.25.40.10">
    <property type="entry name" value="Tetratricopeptide repeat domain"/>
    <property type="match status" value="1"/>
</dbReference>